<dbReference type="AlphaFoldDB" id="A0AAV7IFI5"/>
<dbReference type="Proteomes" id="UP000826195">
    <property type="component" value="Unassembled WGS sequence"/>
</dbReference>
<organism evidence="1 2">
    <name type="scientific">Cotesia glomerata</name>
    <name type="common">Lepidopteran parasitic wasp</name>
    <name type="synonym">Apanteles glomeratus</name>
    <dbReference type="NCBI Taxonomy" id="32391"/>
    <lineage>
        <taxon>Eukaryota</taxon>
        <taxon>Metazoa</taxon>
        <taxon>Ecdysozoa</taxon>
        <taxon>Arthropoda</taxon>
        <taxon>Hexapoda</taxon>
        <taxon>Insecta</taxon>
        <taxon>Pterygota</taxon>
        <taxon>Neoptera</taxon>
        <taxon>Endopterygota</taxon>
        <taxon>Hymenoptera</taxon>
        <taxon>Apocrita</taxon>
        <taxon>Ichneumonoidea</taxon>
        <taxon>Braconidae</taxon>
        <taxon>Microgastrinae</taxon>
        <taxon>Cotesia</taxon>
    </lineage>
</organism>
<name>A0AAV7IFI5_COTGL</name>
<accession>A0AAV7IFI5</accession>
<proteinExistence type="predicted"/>
<dbReference type="EMBL" id="JAHXZJ010001864">
    <property type="protein sequence ID" value="KAH0550082.1"/>
    <property type="molecule type" value="Genomic_DNA"/>
</dbReference>
<sequence length="121" mass="13719">MLGGDNALNVGCVLGSADDVRLYLNFYASTCRIVDEEFRLTLLPRINGFIVDSHELDSSGICELVLFIVTNIPRNLKIVKILGYRAIDRRTAIDLAIGGHWLRRRYLQAFILLYGSSHEHR</sequence>
<reference evidence="1 2" key="1">
    <citation type="journal article" date="2021" name="J. Hered.">
        <title>A chromosome-level genome assembly of the parasitoid wasp, Cotesia glomerata (Hymenoptera: Braconidae).</title>
        <authorList>
            <person name="Pinto B.J."/>
            <person name="Weis J.J."/>
            <person name="Gamble T."/>
            <person name="Ode P.J."/>
            <person name="Paul R."/>
            <person name="Zaspel J.M."/>
        </authorList>
    </citation>
    <scope>NUCLEOTIDE SEQUENCE [LARGE SCALE GENOMIC DNA]</scope>
    <source>
        <strain evidence="1">CgM1</strain>
    </source>
</reference>
<comment type="caution">
    <text evidence="1">The sequence shown here is derived from an EMBL/GenBank/DDBJ whole genome shotgun (WGS) entry which is preliminary data.</text>
</comment>
<keyword evidence="2" id="KW-1185">Reference proteome</keyword>
<gene>
    <name evidence="1" type="ORF">KQX54_017328</name>
</gene>
<evidence type="ECO:0000313" key="2">
    <source>
        <dbReference type="Proteomes" id="UP000826195"/>
    </source>
</evidence>
<protein>
    <submittedName>
        <fullName evidence="1">Uncharacterized protein</fullName>
    </submittedName>
</protein>
<evidence type="ECO:0000313" key="1">
    <source>
        <dbReference type="EMBL" id="KAH0550082.1"/>
    </source>
</evidence>